<reference evidence="2" key="1">
    <citation type="submission" date="2016-11" db="UniProtKB">
        <authorList>
            <consortium name="WormBaseParasite"/>
        </authorList>
    </citation>
    <scope>IDENTIFICATION</scope>
</reference>
<evidence type="ECO:0000313" key="2">
    <source>
        <dbReference type="WBParaSite" id="Hba_15399"/>
    </source>
</evidence>
<protein>
    <submittedName>
        <fullName evidence="2">DUF4065 domain-containing protein</fullName>
    </submittedName>
</protein>
<keyword evidence="1" id="KW-1185">Reference proteome</keyword>
<name>A0A1I7XCI0_HETBA</name>
<evidence type="ECO:0000313" key="1">
    <source>
        <dbReference type="Proteomes" id="UP000095283"/>
    </source>
</evidence>
<dbReference type="Proteomes" id="UP000095283">
    <property type="component" value="Unplaced"/>
</dbReference>
<proteinExistence type="predicted"/>
<organism evidence="1 2">
    <name type="scientific">Heterorhabditis bacteriophora</name>
    <name type="common">Entomopathogenic nematode worm</name>
    <dbReference type="NCBI Taxonomy" id="37862"/>
    <lineage>
        <taxon>Eukaryota</taxon>
        <taxon>Metazoa</taxon>
        <taxon>Ecdysozoa</taxon>
        <taxon>Nematoda</taxon>
        <taxon>Chromadorea</taxon>
        <taxon>Rhabditida</taxon>
        <taxon>Rhabditina</taxon>
        <taxon>Rhabditomorpha</taxon>
        <taxon>Strongyloidea</taxon>
        <taxon>Heterorhabditidae</taxon>
        <taxon>Heterorhabditis</taxon>
    </lineage>
</organism>
<dbReference type="AlphaFoldDB" id="A0A1I7XCI0"/>
<accession>A0A1I7XCI0</accession>
<sequence>MCKSFFLLDDDFFVMMASTIPKAERNLHGKWKDVEVDGGTTYRIQTQCDVGLEYVVEDQENDEHVTNRNLLSLLLVQKSEQAVQDLMLEWLQRASPNVLDEMRVYSPEKALTMDQWEKVPYRKVESANYNSIHRPVYESLVTIIDAVSQDDAYSRGKWEDYQDIMQMHSEFY</sequence>
<dbReference type="WBParaSite" id="Hba_15399">
    <property type="protein sequence ID" value="Hba_15399"/>
    <property type="gene ID" value="Hba_15399"/>
</dbReference>